<protein>
    <submittedName>
        <fullName evidence="5">DOMON domain-containing protein</fullName>
    </submittedName>
</protein>
<evidence type="ECO:0000256" key="1">
    <source>
        <dbReference type="SAM" id="SignalP"/>
    </source>
</evidence>
<dbReference type="InterPro" id="IPR005018">
    <property type="entry name" value="DOMON_domain"/>
</dbReference>
<reference evidence="5" key="1">
    <citation type="submission" date="2016-04" db="UniProtKB">
        <authorList>
            <consortium name="WormBaseParasite"/>
        </authorList>
    </citation>
    <scope>IDENTIFICATION</scope>
</reference>
<sequence length="238" mass="25907">MIVSFVVGLLLPSAWAAECSISNEDVSAEIEAVGDDVKVTFINPKIATGKWTAIAFGDKMKDLEVVIVKVEESPKAVTGFTKQYGPPTLDEEASVKTEQLTFKNGNLTFQFTRPLGKNGPREHSLEGCQTWNFVKEGPLEKGAIKGHKGSKIHKIEVCPGNCKEEEGTKKPDLRQMIVLFVVGLLVPSVWAGECSISSGDISAEIRAEGDRVKVKFVNPNIANDKWTGVAFGKKMVRS</sequence>
<name>A0A158QRX1_HAEPC</name>
<evidence type="ECO:0000313" key="5">
    <source>
        <dbReference type="WBParaSite" id="HPLM_0001845901-mRNA-1"/>
    </source>
</evidence>
<proteinExistence type="predicted"/>
<dbReference type="InterPro" id="IPR045266">
    <property type="entry name" value="DOH_DOMON"/>
</dbReference>
<feature type="chain" id="PRO_5043135578" evidence="1">
    <location>
        <begin position="17"/>
        <end position="238"/>
    </location>
</feature>
<dbReference type="STRING" id="6290.A0A158QRX1"/>
<evidence type="ECO:0000313" key="3">
    <source>
        <dbReference type="EMBL" id="VDO71158.1"/>
    </source>
</evidence>
<organism evidence="5">
    <name type="scientific">Haemonchus placei</name>
    <name type="common">Barber's pole worm</name>
    <dbReference type="NCBI Taxonomy" id="6290"/>
    <lineage>
        <taxon>Eukaryota</taxon>
        <taxon>Metazoa</taxon>
        <taxon>Ecdysozoa</taxon>
        <taxon>Nematoda</taxon>
        <taxon>Chromadorea</taxon>
        <taxon>Rhabditida</taxon>
        <taxon>Rhabditina</taxon>
        <taxon>Rhabditomorpha</taxon>
        <taxon>Strongyloidea</taxon>
        <taxon>Trichostrongylidae</taxon>
        <taxon>Haemonchus</taxon>
    </lineage>
</organism>
<dbReference type="OMA" id="PGNCKEE"/>
<dbReference type="PANTHER" id="PTHR36516">
    <property type="entry name" value="PROTEIN CBG04168-RELATED"/>
    <property type="match status" value="1"/>
</dbReference>
<dbReference type="Proteomes" id="UP000268014">
    <property type="component" value="Unassembled WGS sequence"/>
</dbReference>
<evidence type="ECO:0000313" key="4">
    <source>
        <dbReference type="Proteomes" id="UP000268014"/>
    </source>
</evidence>
<gene>
    <name evidence="3" type="ORF">HPLM_LOCUS18451</name>
</gene>
<dbReference type="WBParaSite" id="HPLM_0001845901-mRNA-1">
    <property type="protein sequence ID" value="HPLM_0001845901-mRNA-1"/>
    <property type="gene ID" value="HPLM_0001845901"/>
</dbReference>
<dbReference type="CDD" id="cd09631">
    <property type="entry name" value="DOMON_DOH"/>
    <property type="match status" value="1"/>
</dbReference>
<feature type="domain" description="DOMON" evidence="2">
    <location>
        <begin position="22"/>
        <end position="137"/>
    </location>
</feature>
<dbReference type="EMBL" id="UZAF01020587">
    <property type="protein sequence ID" value="VDO71158.1"/>
    <property type="molecule type" value="Genomic_DNA"/>
</dbReference>
<reference evidence="3 4" key="2">
    <citation type="submission" date="2018-11" db="EMBL/GenBank/DDBJ databases">
        <authorList>
            <consortium name="Pathogen Informatics"/>
        </authorList>
    </citation>
    <scope>NUCLEOTIDE SEQUENCE [LARGE SCALE GENOMIC DNA]</scope>
    <source>
        <strain evidence="3 4">MHpl1</strain>
    </source>
</reference>
<dbReference type="PANTHER" id="PTHR36516:SF1">
    <property type="entry name" value="DOMON DOMAIN-CONTAINING PROTEIN"/>
    <property type="match status" value="1"/>
</dbReference>
<dbReference type="OrthoDB" id="5852222at2759"/>
<accession>A0A158QRX1</accession>
<keyword evidence="4" id="KW-1185">Reference proteome</keyword>
<dbReference type="Pfam" id="PF03351">
    <property type="entry name" value="DOMON"/>
    <property type="match status" value="1"/>
</dbReference>
<dbReference type="PROSITE" id="PS50836">
    <property type="entry name" value="DOMON"/>
    <property type="match status" value="1"/>
</dbReference>
<dbReference type="AlphaFoldDB" id="A0A158QRX1"/>
<feature type="signal peptide" evidence="1">
    <location>
        <begin position="1"/>
        <end position="16"/>
    </location>
</feature>
<evidence type="ECO:0000259" key="2">
    <source>
        <dbReference type="PROSITE" id="PS50836"/>
    </source>
</evidence>
<keyword evidence="1" id="KW-0732">Signal</keyword>